<proteinExistence type="predicted"/>
<name>A0A6A4TLV6_SCOMX</name>
<accession>A0A6A4TLV6</accession>
<dbReference type="AlphaFoldDB" id="A0A6A4TLV6"/>
<evidence type="ECO:0000313" key="3">
    <source>
        <dbReference type="Proteomes" id="UP000438429"/>
    </source>
</evidence>
<evidence type="ECO:0000313" key="2">
    <source>
        <dbReference type="EMBL" id="KAF0044194.1"/>
    </source>
</evidence>
<sequence>MNSPDERHSVSAVPQRSLPRNVPAVVSRNPAAHQQQHTRHVRPAAADDGDDEGATGETISARARGGGRVDGPVNIKVQR</sequence>
<feature type="region of interest" description="Disordered" evidence="1">
    <location>
        <begin position="1"/>
        <end position="79"/>
    </location>
</feature>
<dbReference type="EMBL" id="VEVO01000003">
    <property type="protein sequence ID" value="KAF0044194.1"/>
    <property type="molecule type" value="Genomic_DNA"/>
</dbReference>
<gene>
    <name evidence="2" type="ORF">F2P81_003352</name>
</gene>
<evidence type="ECO:0000256" key="1">
    <source>
        <dbReference type="SAM" id="MobiDB-lite"/>
    </source>
</evidence>
<comment type="caution">
    <text evidence="2">The sequence shown here is derived from an EMBL/GenBank/DDBJ whole genome shotgun (WGS) entry which is preliminary data.</text>
</comment>
<protein>
    <submittedName>
        <fullName evidence="2">Uncharacterized protein</fullName>
    </submittedName>
</protein>
<dbReference type="Proteomes" id="UP000438429">
    <property type="component" value="Unassembled WGS sequence"/>
</dbReference>
<organism evidence="2 3">
    <name type="scientific">Scophthalmus maximus</name>
    <name type="common">Turbot</name>
    <name type="synonym">Psetta maxima</name>
    <dbReference type="NCBI Taxonomy" id="52904"/>
    <lineage>
        <taxon>Eukaryota</taxon>
        <taxon>Metazoa</taxon>
        <taxon>Chordata</taxon>
        <taxon>Craniata</taxon>
        <taxon>Vertebrata</taxon>
        <taxon>Euteleostomi</taxon>
        <taxon>Actinopterygii</taxon>
        <taxon>Neopterygii</taxon>
        <taxon>Teleostei</taxon>
        <taxon>Neoteleostei</taxon>
        <taxon>Acanthomorphata</taxon>
        <taxon>Carangaria</taxon>
        <taxon>Pleuronectiformes</taxon>
        <taxon>Pleuronectoidei</taxon>
        <taxon>Scophthalmidae</taxon>
        <taxon>Scophthalmus</taxon>
    </lineage>
</organism>
<reference evidence="2 3" key="1">
    <citation type="submission" date="2019-06" db="EMBL/GenBank/DDBJ databases">
        <title>Draft genomes of female and male turbot (Scophthalmus maximus).</title>
        <authorList>
            <person name="Xu H."/>
            <person name="Xu X.-W."/>
            <person name="Shao C."/>
            <person name="Chen S."/>
        </authorList>
    </citation>
    <scope>NUCLEOTIDE SEQUENCE [LARGE SCALE GENOMIC DNA]</scope>
    <source>
        <strain evidence="2">Ysfricsl-2016a</strain>
        <tissue evidence="2">Blood</tissue>
    </source>
</reference>